<dbReference type="Gene3D" id="3.40.190.290">
    <property type="match status" value="1"/>
</dbReference>
<proteinExistence type="inferred from homology"/>
<evidence type="ECO:0000256" key="2">
    <source>
        <dbReference type="ARBA" id="ARBA00023015"/>
    </source>
</evidence>
<dbReference type="Pfam" id="PF00126">
    <property type="entry name" value="HTH_1"/>
    <property type="match status" value="1"/>
</dbReference>
<dbReference type="PANTHER" id="PTHR30537">
    <property type="entry name" value="HTH-TYPE TRANSCRIPTIONAL REGULATOR"/>
    <property type="match status" value="1"/>
</dbReference>
<dbReference type="RefSeq" id="WP_338528755.1">
    <property type="nucleotide sequence ID" value="NZ_CP030941.1"/>
</dbReference>
<keyword evidence="3" id="KW-0238">DNA-binding</keyword>
<name>A0ABY5MHF6_9HYPH</name>
<evidence type="ECO:0000313" key="6">
    <source>
        <dbReference type="EMBL" id="UUP16319.1"/>
    </source>
</evidence>
<dbReference type="SUPFAM" id="SSF53850">
    <property type="entry name" value="Periplasmic binding protein-like II"/>
    <property type="match status" value="1"/>
</dbReference>
<dbReference type="InterPro" id="IPR058163">
    <property type="entry name" value="LysR-type_TF_proteobact-type"/>
</dbReference>
<dbReference type="InterPro" id="IPR005119">
    <property type="entry name" value="LysR_subst-bd"/>
</dbReference>
<accession>A0ABY5MHF6</accession>
<dbReference type="InterPro" id="IPR000847">
    <property type="entry name" value="LysR_HTH_N"/>
</dbReference>
<dbReference type="InterPro" id="IPR036390">
    <property type="entry name" value="WH_DNA-bd_sf"/>
</dbReference>
<dbReference type="EMBL" id="CP030941">
    <property type="protein sequence ID" value="UUP16319.1"/>
    <property type="molecule type" value="Genomic_DNA"/>
</dbReference>
<dbReference type="PRINTS" id="PR00039">
    <property type="entry name" value="HTHLYSR"/>
</dbReference>
<organism evidence="6 7">
    <name type="scientific">Nitratireductor thuwali</name>
    <dbReference type="NCBI Taxonomy" id="2267699"/>
    <lineage>
        <taxon>Bacteria</taxon>
        <taxon>Pseudomonadati</taxon>
        <taxon>Pseudomonadota</taxon>
        <taxon>Alphaproteobacteria</taxon>
        <taxon>Hyphomicrobiales</taxon>
        <taxon>Phyllobacteriaceae</taxon>
        <taxon>Nitratireductor</taxon>
    </lineage>
</organism>
<dbReference type="Proteomes" id="UP001342418">
    <property type="component" value="Chromosome"/>
</dbReference>
<keyword evidence="2" id="KW-0805">Transcription regulation</keyword>
<dbReference type="PANTHER" id="PTHR30537:SF3">
    <property type="entry name" value="TRANSCRIPTIONAL REGULATORY PROTEIN"/>
    <property type="match status" value="1"/>
</dbReference>
<dbReference type="SUPFAM" id="SSF46785">
    <property type="entry name" value="Winged helix' DNA-binding domain"/>
    <property type="match status" value="1"/>
</dbReference>
<protein>
    <submittedName>
        <fullName evidence="6">HTH-type transcriptional regulator TdfR</fullName>
    </submittedName>
</protein>
<evidence type="ECO:0000256" key="1">
    <source>
        <dbReference type="ARBA" id="ARBA00009437"/>
    </source>
</evidence>
<dbReference type="PROSITE" id="PS50931">
    <property type="entry name" value="HTH_LYSR"/>
    <property type="match status" value="1"/>
</dbReference>
<feature type="domain" description="HTH lysR-type" evidence="5">
    <location>
        <begin position="8"/>
        <end position="65"/>
    </location>
</feature>
<evidence type="ECO:0000313" key="7">
    <source>
        <dbReference type="Proteomes" id="UP001342418"/>
    </source>
</evidence>
<reference evidence="6 7" key="1">
    <citation type="submission" date="2018-07" db="EMBL/GenBank/DDBJ databases">
        <title>Genome sequence of Nitratireductor thuwali#1536.</title>
        <authorList>
            <person name="Michoud G."/>
            <person name="Merlino G."/>
            <person name="Sefrji F.O."/>
            <person name="Daffonchio D."/>
        </authorList>
    </citation>
    <scope>NUCLEOTIDE SEQUENCE [LARGE SCALE GENOMIC DNA]</scope>
    <source>
        <strain evidence="7">Nit1536</strain>
    </source>
</reference>
<gene>
    <name evidence="6" type="primary">tfdR</name>
    <name evidence="6" type="ORF">NTH_00764</name>
</gene>
<evidence type="ECO:0000256" key="4">
    <source>
        <dbReference type="ARBA" id="ARBA00023163"/>
    </source>
</evidence>
<evidence type="ECO:0000259" key="5">
    <source>
        <dbReference type="PROSITE" id="PS50931"/>
    </source>
</evidence>
<dbReference type="Pfam" id="PF03466">
    <property type="entry name" value="LysR_substrate"/>
    <property type="match status" value="1"/>
</dbReference>
<sequence>MNWQNISFDWNQARAFLATAEAGSFSAAARALGLTQPTLSRQVAALESGLGVLLFQRVGRTLRLTEPGLDLLDHFRAMGDAALQISLAASGRSQAVSGRVSITATDVMSAFRLPEAIKRIAEEAPGIEIDLVVSNQIQDLRRREADIAIRHVRPQEGDLVARLLGETTAHLYAAASLLDRLGRPSTVDDLREFPFVGFAPVDRVRSVLNGMGLPIDRSQFKVVTDNGIAMCELVKHGLGVGVMTRETSRMLPGVECVLPDFQPFPVPVWLTTHRELHTSKRIRLVFDILAQVLR</sequence>
<keyword evidence="7" id="KW-1185">Reference proteome</keyword>
<keyword evidence="4" id="KW-0804">Transcription</keyword>
<comment type="similarity">
    <text evidence="1">Belongs to the LysR transcriptional regulatory family.</text>
</comment>
<dbReference type="Gene3D" id="1.10.10.10">
    <property type="entry name" value="Winged helix-like DNA-binding domain superfamily/Winged helix DNA-binding domain"/>
    <property type="match status" value="1"/>
</dbReference>
<evidence type="ECO:0000256" key="3">
    <source>
        <dbReference type="ARBA" id="ARBA00023125"/>
    </source>
</evidence>
<dbReference type="InterPro" id="IPR036388">
    <property type="entry name" value="WH-like_DNA-bd_sf"/>
</dbReference>